<evidence type="ECO:0000256" key="1">
    <source>
        <dbReference type="SAM" id="MobiDB-lite"/>
    </source>
</evidence>
<keyword evidence="3" id="KW-1185">Reference proteome</keyword>
<evidence type="ECO:0000313" key="2">
    <source>
        <dbReference type="EMBL" id="WGW10753.1"/>
    </source>
</evidence>
<gene>
    <name evidence="2" type="ORF">LWF01_11510</name>
</gene>
<sequence>MSKGRGGPGRFLRVMDKLRHVVGPAQVGDGGSVDTVRSDEKRREDLQRLRLRRITNPDGSSYLVSEELGEKDAGQP</sequence>
<proteinExistence type="predicted"/>
<dbReference type="RefSeq" id="WP_349637536.1">
    <property type="nucleotide sequence ID" value="NZ_CP090958.1"/>
</dbReference>
<name>A0ABY8QP72_9MICO</name>
<dbReference type="EMBL" id="CP090958">
    <property type="protein sequence ID" value="WGW10753.1"/>
    <property type="molecule type" value="Genomic_DNA"/>
</dbReference>
<evidence type="ECO:0000313" key="3">
    <source>
        <dbReference type="Proteomes" id="UP001209083"/>
    </source>
</evidence>
<protein>
    <submittedName>
        <fullName evidence="2">Uncharacterized protein</fullName>
    </submittedName>
</protein>
<accession>A0ABY8QP72</accession>
<feature type="region of interest" description="Disordered" evidence="1">
    <location>
        <begin position="22"/>
        <end position="76"/>
    </location>
</feature>
<dbReference type="Proteomes" id="UP001209083">
    <property type="component" value="Chromosome"/>
</dbReference>
<reference evidence="2 3" key="1">
    <citation type="submission" date="2023-05" db="EMBL/GenBank/DDBJ databases">
        <title>Lithophilousrod everest ZFBP1038 complete genpme.</title>
        <authorList>
            <person name="Tian M."/>
        </authorList>
    </citation>
    <scope>NUCLEOTIDE SEQUENCE [LARGE SCALE GENOMIC DNA]</scope>
    <source>
        <strain evidence="2 3">ZFBP1038</strain>
    </source>
</reference>
<feature type="compositionally biased region" description="Basic and acidic residues" evidence="1">
    <location>
        <begin position="36"/>
        <end position="48"/>
    </location>
</feature>
<organism evidence="2 3">
    <name type="scientific">Saxibacter everestensis</name>
    <dbReference type="NCBI Taxonomy" id="2909229"/>
    <lineage>
        <taxon>Bacteria</taxon>
        <taxon>Bacillati</taxon>
        <taxon>Actinomycetota</taxon>
        <taxon>Actinomycetes</taxon>
        <taxon>Micrococcales</taxon>
        <taxon>Brevibacteriaceae</taxon>
        <taxon>Saxibacter</taxon>
    </lineage>
</organism>